<evidence type="ECO:0000313" key="1">
    <source>
        <dbReference type="EMBL" id="GBP79175.1"/>
    </source>
</evidence>
<protein>
    <recommendedName>
        <fullName evidence="3">Reverse transcriptase domain-containing protein</fullName>
    </recommendedName>
</protein>
<sequence length="168" mass="19796">MDKQQPIEQAGFRAGFSTTDHMHVIKELIENSRIWCEARRSAIAKTFLSSLGKHIQRFEWDNFGININARQLSHLRLADDLVLITDNAKTLQHMLQQLTEASRVDMTRESRMKWTKIITEWQPRDGKRKRGRQARRWTDDIKMIGGTIWSRKAINREECKQLEEAYVS</sequence>
<name>A0A4C1YXV5_EUMVA</name>
<dbReference type="OrthoDB" id="410104at2759"/>
<gene>
    <name evidence="1" type="ORF">EVAR_53041_1</name>
</gene>
<dbReference type="AlphaFoldDB" id="A0A4C1YXV5"/>
<evidence type="ECO:0008006" key="3">
    <source>
        <dbReference type="Google" id="ProtNLM"/>
    </source>
</evidence>
<proteinExistence type="predicted"/>
<comment type="caution">
    <text evidence="1">The sequence shown here is derived from an EMBL/GenBank/DDBJ whole genome shotgun (WGS) entry which is preliminary data.</text>
</comment>
<keyword evidence="2" id="KW-1185">Reference proteome</keyword>
<organism evidence="1 2">
    <name type="scientific">Eumeta variegata</name>
    <name type="common">Bagworm moth</name>
    <name type="synonym">Eumeta japonica</name>
    <dbReference type="NCBI Taxonomy" id="151549"/>
    <lineage>
        <taxon>Eukaryota</taxon>
        <taxon>Metazoa</taxon>
        <taxon>Ecdysozoa</taxon>
        <taxon>Arthropoda</taxon>
        <taxon>Hexapoda</taxon>
        <taxon>Insecta</taxon>
        <taxon>Pterygota</taxon>
        <taxon>Neoptera</taxon>
        <taxon>Endopterygota</taxon>
        <taxon>Lepidoptera</taxon>
        <taxon>Glossata</taxon>
        <taxon>Ditrysia</taxon>
        <taxon>Tineoidea</taxon>
        <taxon>Psychidae</taxon>
        <taxon>Oiketicinae</taxon>
        <taxon>Eumeta</taxon>
    </lineage>
</organism>
<reference evidence="1 2" key="1">
    <citation type="journal article" date="2019" name="Commun. Biol.">
        <title>The bagworm genome reveals a unique fibroin gene that provides high tensile strength.</title>
        <authorList>
            <person name="Kono N."/>
            <person name="Nakamura H."/>
            <person name="Ohtoshi R."/>
            <person name="Tomita M."/>
            <person name="Numata K."/>
            <person name="Arakawa K."/>
        </authorList>
    </citation>
    <scope>NUCLEOTIDE SEQUENCE [LARGE SCALE GENOMIC DNA]</scope>
</reference>
<dbReference type="Proteomes" id="UP000299102">
    <property type="component" value="Unassembled WGS sequence"/>
</dbReference>
<accession>A0A4C1YXV5</accession>
<evidence type="ECO:0000313" key="2">
    <source>
        <dbReference type="Proteomes" id="UP000299102"/>
    </source>
</evidence>
<dbReference type="EMBL" id="BGZK01001404">
    <property type="protein sequence ID" value="GBP79175.1"/>
    <property type="molecule type" value="Genomic_DNA"/>
</dbReference>